<proteinExistence type="predicted"/>
<dbReference type="InterPro" id="IPR029058">
    <property type="entry name" value="AB_hydrolase_fold"/>
</dbReference>
<keyword evidence="2" id="KW-1133">Transmembrane helix</keyword>
<organism evidence="5 6">
    <name type="scientific">Rhodopirellula baltica SWK14</name>
    <dbReference type="NCBI Taxonomy" id="993516"/>
    <lineage>
        <taxon>Bacteria</taxon>
        <taxon>Pseudomonadati</taxon>
        <taxon>Planctomycetota</taxon>
        <taxon>Planctomycetia</taxon>
        <taxon>Pirellulales</taxon>
        <taxon>Pirellulaceae</taxon>
        <taxon>Rhodopirellula</taxon>
    </lineage>
</organism>
<evidence type="ECO:0000256" key="2">
    <source>
        <dbReference type="SAM" id="Phobius"/>
    </source>
</evidence>
<sequence length="680" mass="75592">MIHRVAIKVRSLSRSYLDSFSFTGLVFATLFFCGSITPSLLPRPYIVQGILSGFSLAIGYVVGVLATWGWSFLELPNPGPVLARRSRQICVTLVAIVVAISIWYATEWQNSIRMLMEMPPLESTAPFRFFAIALLVAFILVSIARWMIRLGAYLSNLLQRYLPRRIAISFSTLCVLVLGLMIGNGVIARGLLQAADRFFLQADLLIDDGIEQPTLDLACGSEQSLVDWEAIGRRGKDFIGGGPKPEEIEQLTGKPSKRPIRVYVGMRTDGDDHARATLALDELKREGAFDRKILIIATPTGTGWLDESAVDTIEYLHHGDTAIVSMQYSYLPSWITILVDPSRSKRSATALFDQVYAYWTKLPKEERPQLYLFGLSLGAFGCEDAADLMETFQDPIQGAVWSGPPFPSRQWATIVSSRNAGTPVWMPTFRDQSMVRFTSQQNMLKTGKPWGPIRNVYIQHASDPMVWFSPSLAWHQPEWLSEPRGPDVSPGLRWYPIVTFLQIAFDLPMATSVPLGYGHNYSPSSYIDAWVAVTQPEGWAQTDLDRLRDHFATPTETPQASSPIPDFDPSLIPSEIDSEPTEPMVRLRIAASGELHRNGELISRSAVIDDLLAYPDVSKVHIVVDGNPAVTVRTVVELQNELGKEIPSHGPFTYIVDRDSDELSSGSDASIIRSDANQKD</sequence>
<dbReference type="AlphaFoldDB" id="L7CA46"/>
<comment type="caution">
    <text evidence="5">The sequence shown here is derived from an EMBL/GenBank/DDBJ whole genome shotgun (WGS) entry which is preliminary data.</text>
</comment>
<reference evidence="5 6" key="1">
    <citation type="journal article" date="2013" name="Mar. Genomics">
        <title>Expression of sulfatases in Rhodopirellula baltica and the diversity of sulfatases in the genus Rhodopirellula.</title>
        <authorList>
            <person name="Wegner C.E."/>
            <person name="Richter-Heitmann T."/>
            <person name="Klindworth A."/>
            <person name="Klockow C."/>
            <person name="Richter M."/>
            <person name="Achstetter T."/>
            <person name="Glockner F.O."/>
            <person name="Harder J."/>
        </authorList>
    </citation>
    <scope>NUCLEOTIDE SEQUENCE [LARGE SCALE GENOMIC DNA]</scope>
    <source>
        <strain evidence="5 6">SWK14</strain>
    </source>
</reference>
<feature type="domain" description="Alpha/beta-hydrolase catalytic" evidence="3">
    <location>
        <begin position="260"/>
        <end position="547"/>
    </location>
</feature>
<evidence type="ECO:0000313" key="5">
    <source>
        <dbReference type="EMBL" id="ELP30512.1"/>
    </source>
</evidence>
<dbReference type="Pfam" id="PF15420">
    <property type="entry name" value="Abhydrolase_9_N"/>
    <property type="match status" value="1"/>
</dbReference>
<feature type="region of interest" description="Disordered" evidence="1">
    <location>
        <begin position="553"/>
        <end position="578"/>
    </location>
</feature>
<keyword evidence="2" id="KW-0472">Membrane</keyword>
<dbReference type="InterPro" id="IPR027787">
    <property type="entry name" value="Alpha/beta-hydrolase_catalytic"/>
</dbReference>
<dbReference type="RefSeq" id="WP_007340132.1">
    <property type="nucleotide sequence ID" value="NZ_AMWG01000153.1"/>
</dbReference>
<name>L7CA46_RHOBT</name>
<dbReference type="PATRIC" id="fig|993516.3.peg.5929"/>
<keyword evidence="2" id="KW-0812">Transmembrane</keyword>
<dbReference type="InterPro" id="IPR027788">
    <property type="entry name" value="Alpha/beta-hydrolase_N_dom"/>
</dbReference>
<gene>
    <name evidence="5" type="ORF">RBSWK_05540</name>
</gene>
<feature type="transmembrane region" description="Helical" evidence="2">
    <location>
        <begin position="166"/>
        <end position="187"/>
    </location>
</feature>
<dbReference type="Pfam" id="PF10081">
    <property type="entry name" value="Abhydrolase_9"/>
    <property type="match status" value="1"/>
</dbReference>
<feature type="transmembrane region" description="Helical" evidence="2">
    <location>
        <begin position="126"/>
        <end position="146"/>
    </location>
</feature>
<accession>L7CA46</accession>
<dbReference type="SUPFAM" id="SSF53474">
    <property type="entry name" value="alpha/beta-Hydrolases"/>
    <property type="match status" value="1"/>
</dbReference>
<feature type="transmembrane region" description="Helical" evidence="2">
    <location>
        <begin position="46"/>
        <end position="68"/>
    </location>
</feature>
<feature type="transmembrane region" description="Helical" evidence="2">
    <location>
        <begin position="89"/>
        <end position="106"/>
    </location>
</feature>
<feature type="domain" description="Alpha/beta-hydrolase N-terminal" evidence="4">
    <location>
        <begin position="36"/>
        <end position="243"/>
    </location>
</feature>
<evidence type="ECO:0000259" key="3">
    <source>
        <dbReference type="Pfam" id="PF10081"/>
    </source>
</evidence>
<evidence type="ECO:0000256" key="1">
    <source>
        <dbReference type="SAM" id="MobiDB-lite"/>
    </source>
</evidence>
<feature type="transmembrane region" description="Helical" evidence="2">
    <location>
        <begin position="20"/>
        <end position="40"/>
    </location>
</feature>
<evidence type="ECO:0000259" key="4">
    <source>
        <dbReference type="Pfam" id="PF15420"/>
    </source>
</evidence>
<dbReference type="ESTHER" id="rhoba-q7uh76">
    <property type="family name" value="Abhydrolase_9"/>
</dbReference>
<dbReference type="Proteomes" id="UP000010959">
    <property type="component" value="Unassembled WGS sequence"/>
</dbReference>
<evidence type="ECO:0000313" key="6">
    <source>
        <dbReference type="Proteomes" id="UP000010959"/>
    </source>
</evidence>
<protein>
    <submittedName>
        <fullName evidence="5">Membrane-spanning protein</fullName>
    </submittedName>
</protein>
<dbReference type="EMBL" id="AMWG01000153">
    <property type="protein sequence ID" value="ELP30512.1"/>
    <property type="molecule type" value="Genomic_DNA"/>
</dbReference>